<dbReference type="Proteomes" id="UP001139031">
    <property type="component" value="Unassembled WGS sequence"/>
</dbReference>
<organism evidence="1 2">
    <name type="scientific">Nannocystis pusilla</name>
    <dbReference type="NCBI Taxonomy" id="889268"/>
    <lineage>
        <taxon>Bacteria</taxon>
        <taxon>Pseudomonadati</taxon>
        <taxon>Myxococcota</taxon>
        <taxon>Polyangia</taxon>
        <taxon>Nannocystales</taxon>
        <taxon>Nannocystaceae</taxon>
        <taxon>Nannocystis</taxon>
    </lineage>
</organism>
<keyword evidence="2" id="KW-1185">Reference proteome</keyword>
<accession>A0ABS7TSF1</accession>
<dbReference type="PROSITE" id="PS51257">
    <property type="entry name" value="PROKAR_LIPOPROTEIN"/>
    <property type="match status" value="1"/>
</dbReference>
<dbReference type="RefSeq" id="WP_224192928.1">
    <property type="nucleotide sequence ID" value="NZ_JAIRAU010000024.1"/>
</dbReference>
<comment type="caution">
    <text evidence="1">The sequence shown here is derived from an EMBL/GenBank/DDBJ whole genome shotgun (WGS) entry which is preliminary data.</text>
</comment>
<evidence type="ECO:0000313" key="2">
    <source>
        <dbReference type="Proteomes" id="UP001139031"/>
    </source>
</evidence>
<sequence>MTRRPAFSKLLVFATGWVVVGGCNRTGDPLIPESVFGHCVYKNRFSGRTECREYRGDRWDEAGASADCGEWGAELEAGACEHEDILGACVLGDPERVIRVVVPGSDAGDCRQQERGCEIFGGGIFVPGPVCGGDDLPEPNEGTVFQWPVLECRQPVKGEPAGQGAGGDVCTWSMVSGCTEPGRHYGDYASCDMVRTQRPYSPVPSPQPPVPDDLRLDDPAYVAELAWVTEQASACACVCCHQASATPEGAAIWDLEAPGNWVNGFTPYGLAFAGGFLDSSLLGAYPAAENNGFDRASTGLPSTDPERMQAFFAGELAARGLSPADFADADPTPAPFYQQLIHEPQRCAGGEGVAADGTITWEGGSARYVYVLAGDAPNPGLPPNLDLPEGTRWRVDVPWDAAPMASRGVRYGVVPDGARQSFPAEGSPAKLVAGTTYYLYVLADIGVPITRCLFTYSG</sequence>
<protein>
    <submittedName>
        <fullName evidence="1">Proteinase inhibitor</fullName>
    </submittedName>
</protein>
<proteinExistence type="predicted"/>
<evidence type="ECO:0000313" key="1">
    <source>
        <dbReference type="EMBL" id="MBZ5711155.1"/>
    </source>
</evidence>
<reference evidence="1" key="1">
    <citation type="submission" date="2021-08" db="EMBL/GenBank/DDBJ databases">
        <authorList>
            <person name="Stevens D.C."/>
        </authorList>
    </citation>
    <scope>NUCLEOTIDE SEQUENCE</scope>
    <source>
        <strain evidence="1">DSM 53165</strain>
    </source>
</reference>
<name>A0ABS7TSF1_9BACT</name>
<dbReference type="EMBL" id="JAIRAU010000024">
    <property type="protein sequence ID" value="MBZ5711155.1"/>
    <property type="molecule type" value="Genomic_DNA"/>
</dbReference>
<gene>
    <name evidence="1" type="ORF">K7C98_18060</name>
</gene>